<keyword evidence="6" id="KW-1015">Disulfide bond</keyword>
<keyword evidence="4 13" id="KW-0732">Signal</keyword>
<evidence type="ECO:0000256" key="10">
    <source>
        <dbReference type="ARBA" id="ARBA00023326"/>
    </source>
</evidence>
<feature type="signal peptide" evidence="13">
    <location>
        <begin position="1"/>
        <end position="18"/>
    </location>
</feature>
<dbReference type="EMBL" id="KZ825915">
    <property type="protein sequence ID" value="PYH92513.1"/>
    <property type="molecule type" value="Genomic_DNA"/>
</dbReference>
<comment type="similarity">
    <text evidence="2">Belongs to the glycosyl hydrolase 15 family.</text>
</comment>
<dbReference type="AlphaFoldDB" id="A0A319DMI2"/>
<dbReference type="EC" id="3.2.1.3" evidence="3"/>
<dbReference type="InterPro" id="IPR012341">
    <property type="entry name" value="6hp_glycosidase-like_sf"/>
</dbReference>
<evidence type="ECO:0000256" key="8">
    <source>
        <dbReference type="ARBA" id="ARBA00023277"/>
    </source>
</evidence>
<comment type="catalytic activity">
    <reaction evidence="1">
        <text>Hydrolysis of terminal (1-&gt;4)-linked alpha-D-glucose residues successively from non-reducing ends of the chains with release of beta-D-glucose.</text>
        <dbReference type="EC" id="3.2.1.3"/>
    </reaction>
</comment>
<dbReference type="InterPro" id="IPR011613">
    <property type="entry name" value="GH15-like"/>
</dbReference>
<evidence type="ECO:0000313" key="16">
    <source>
        <dbReference type="Proteomes" id="UP000247810"/>
    </source>
</evidence>
<evidence type="ECO:0000256" key="13">
    <source>
        <dbReference type="SAM" id="SignalP"/>
    </source>
</evidence>
<protein>
    <recommendedName>
        <fullName evidence="3">glucan 1,4-alpha-glucosidase</fullName>
        <ecNumber evidence="3">3.2.1.3</ecNumber>
    </recommendedName>
    <alternativeName>
        <fullName evidence="12">1,4-alpha-D-glucan glucohydrolase</fullName>
    </alternativeName>
    <alternativeName>
        <fullName evidence="11">Glucan 1,4-alpha-glucosidase</fullName>
    </alternativeName>
</protein>
<dbReference type="Gene3D" id="1.50.10.10">
    <property type="match status" value="1"/>
</dbReference>
<evidence type="ECO:0000256" key="12">
    <source>
        <dbReference type="ARBA" id="ARBA00033473"/>
    </source>
</evidence>
<evidence type="ECO:0000313" key="15">
    <source>
        <dbReference type="EMBL" id="PYH92513.1"/>
    </source>
</evidence>
<evidence type="ECO:0000256" key="1">
    <source>
        <dbReference type="ARBA" id="ARBA00001863"/>
    </source>
</evidence>
<proteinExistence type="inferred from homology"/>
<dbReference type="Pfam" id="PF00723">
    <property type="entry name" value="Glyco_hydro_15"/>
    <property type="match status" value="1"/>
</dbReference>
<feature type="chain" id="PRO_5016263263" description="glucan 1,4-alpha-glucosidase" evidence="13">
    <location>
        <begin position="19"/>
        <end position="493"/>
    </location>
</feature>
<dbReference type="InterPro" id="IPR000165">
    <property type="entry name" value="Glucoamylase"/>
</dbReference>
<name>A0A319DMI2_9EURO</name>
<dbReference type="PANTHER" id="PTHR31616:SF12">
    <property type="entry name" value="GLUCOAMYLASE"/>
    <property type="match status" value="1"/>
</dbReference>
<evidence type="ECO:0000256" key="4">
    <source>
        <dbReference type="ARBA" id="ARBA00022729"/>
    </source>
</evidence>
<dbReference type="PRINTS" id="PR00736">
    <property type="entry name" value="GLHYDRLASE15"/>
</dbReference>
<dbReference type="GO" id="GO:0004339">
    <property type="term" value="F:glucan 1,4-alpha-glucosidase activity"/>
    <property type="evidence" value="ECO:0007669"/>
    <property type="project" value="UniProtKB-EC"/>
</dbReference>
<feature type="domain" description="GH15-like" evidence="14">
    <location>
        <begin position="40"/>
        <end position="453"/>
    </location>
</feature>
<dbReference type="GO" id="GO:0000272">
    <property type="term" value="P:polysaccharide catabolic process"/>
    <property type="evidence" value="ECO:0007669"/>
    <property type="project" value="UniProtKB-KW"/>
</dbReference>
<keyword evidence="16" id="KW-1185">Reference proteome</keyword>
<keyword evidence="10" id="KW-0624">Polysaccharide degradation</keyword>
<evidence type="ECO:0000256" key="3">
    <source>
        <dbReference type="ARBA" id="ARBA00012593"/>
    </source>
</evidence>
<keyword evidence="7" id="KW-0325">Glycoprotein</keyword>
<evidence type="ECO:0000256" key="9">
    <source>
        <dbReference type="ARBA" id="ARBA00023295"/>
    </source>
</evidence>
<dbReference type="Proteomes" id="UP000247810">
    <property type="component" value="Unassembled WGS sequence"/>
</dbReference>
<keyword evidence="9" id="KW-0326">Glycosidase</keyword>
<dbReference type="SUPFAM" id="SSF48208">
    <property type="entry name" value="Six-hairpin glycosidases"/>
    <property type="match status" value="1"/>
</dbReference>
<keyword evidence="8" id="KW-0119">Carbohydrate metabolism</keyword>
<evidence type="ECO:0000256" key="5">
    <source>
        <dbReference type="ARBA" id="ARBA00022801"/>
    </source>
</evidence>
<evidence type="ECO:0000256" key="11">
    <source>
        <dbReference type="ARBA" id="ARBA00033442"/>
    </source>
</evidence>
<accession>A0A319DMI2</accession>
<dbReference type="GO" id="GO:0000324">
    <property type="term" value="C:fungal-type vacuole"/>
    <property type="evidence" value="ECO:0007669"/>
    <property type="project" value="TreeGrafter"/>
</dbReference>
<dbReference type="InterPro" id="IPR008928">
    <property type="entry name" value="6-hairpin_glycosidase_sf"/>
</dbReference>
<dbReference type="STRING" id="1448320.A0A319DMI2"/>
<dbReference type="VEuPathDB" id="FungiDB:BO71DRAFT_329805"/>
<evidence type="ECO:0000256" key="2">
    <source>
        <dbReference type="ARBA" id="ARBA00006188"/>
    </source>
</evidence>
<evidence type="ECO:0000259" key="14">
    <source>
        <dbReference type="Pfam" id="PF00723"/>
    </source>
</evidence>
<sequence length="493" mass="52256">MWLKSFAVANTITGAALASPALFQKQSGLGAFIEKESALAQQGILNNIGADGTLVQGAASGIVVASPSKSNPNYFYTWTRDAGLTMMAEIERLAAGTNSSLESLIQEYVDSQVKQQVVSNPSGTLSNGSGLGEPKFEVNITAFTGSWGRPQRDGPALRASALIAYGNYLIAHDKKSLAKTNLWPLIRNDLSYVGQYWNESTFDLWEEVNGSSFFTAAVQHKSLVEGAAFAAALGVACTGCSVAPQILCHLQEYWNGTAIISNTPTNGRSGIDANSVISSIHTFDPAAACDDVTFQPCSARALSNHKVYVDSFRLLYAVNQGRHAGQAVAVGRYPEDVYQGGNPWYLTSLAAAEQLFDALYQWDQQGGINITQLSAPFFSDLVPNATVGAYAKSSREYTTLAQAVRAYADGFIAVVQQYTPGDGGLAEQFSRSTGDPVSAIDLTWSYAAFLTAVARRSGSVPDTWGSSSATSVPGQCSAATVPGSYATPTIGSW</sequence>
<dbReference type="FunFam" id="1.50.10.10:FF:000018">
    <property type="entry name" value="Glucoamylase"/>
    <property type="match status" value="1"/>
</dbReference>
<dbReference type="OrthoDB" id="6123450at2759"/>
<gene>
    <name evidence="15" type="ORF">BO71DRAFT_329805</name>
</gene>
<reference evidence="15 16" key="1">
    <citation type="submission" date="2018-02" db="EMBL/GenBank/DDBJ databases">
        <title>The genomes of Aspergillus section Nigri reveals drivers in fungal speciation.</title>
        <authorList>
            <consortium name="DOE Joint Genome Institute"/>
            <person name="Vesth T.C."/>
            <person name="Nybo J."/>
            <person name="Theobald S."/>
            <person name="Brandl J."/>
            <person name="Frisvad J.C."/>
            <person name="Nielsen K.F."/>
            <person name="Lyhne E.K."/>
            <person name="Kogle M.E."/>
            <person name="Kuo A."/>
            <person name="Riley R."/>
            <person name="Clum A."/>
            <person name="Nolan M."/>
            <person name="Lipzen A."/>
            <person name="Salamov A."/>
            <person name="Henrissat B."/>
            <person name="Wiebenga A."/>
            <person name="De vries R.P."/>
            <person name="Grigoriev I.V."/>
            <person name="Mortensen U.H."/>
            <person name="Andersen M.R."/>
            <person name="Baker S.E."/>
        </authorList>
    </citation>
    <scope>NUCLEOTIDE SEQUENCE [LARGE SCALE GENOMIC DNA]</scope>
    <source>
        <strain evidence="15 16">CBS 707.79</strain>
    </source>
</reference>
<dbReference type="PANTHER" id="PTHR31616">
    <property type="entry name" value="TREHALASE"/>
    <property type="match status" value="1"/>
</dbReference>
<evidence type="ECO:0000256" key="7">
    <source>
        <dbReference type="ARBA" id="ARBA00023180"/>
    </source>
</evidence>
<keyword evidence="5 15" id="KW-0378">Hydrolase</keyword>
<organism evidence="15 16">
    <name type="scientific">Aspergillus ellipticus CBS 707.79</name>
    <dbReference type="NCBI Taxonomy" id="1448320"/>
    <lineage>
        <taxon>Eukaryota</taxon>
        <taxon>Fungi</taxon>
        <taxon>Dikarya</taxon>
        <taxon>Ascomycota</taxon>
        <taxon>Pezizomycotina</taxon>
        <taxon>Eurotiomycetes</taxon>
        <taxon>Eurotiomycetidae</taxon>
        <taxon>Eurotiales</taxon>
        <taxon>Aspergillaceae</taxon>
        <taxon>Aspergillus</taxon>
        <taxon>Aspergillus subgen. Circumdati</taxon>
    </lineage>
</organism>
<evidence type="ECO:0000256" key="6">
    <source>
        <dbReference type="ARBA" id="ARBA00023157"/>
    </source>
</evidence>